<dbReference type="InterPro" id="IPR003599">
    <property type="entry name" value="Ig_sub"/>
</dbReference>
<dbReference type="SUPFAM" id="SSF48726">
    <property type="entry name" value="Immunoglobulin"/>
    <property type="match status" value="3"/>
</dbReference>
<evidence type="ECO:0000256" key="3">
    <source>
        <dbReference type="ARBA" id="ARBA00023157"/>
    </source>
</evidence>
<dbReference type="SUPFAM" id="SSF49265">
    <property type="entry name" value="Fibronectin type III"/>
    <property type="match status" value="1"/>
</dbReference>
<feature type="domain" description="Fibronectin type-III" evidence="7">
    <location>
        <begin position="727"/>
        <end position="820"/>
    </location>
</feature>
<sequence>MNGRTGTLIDFMENDDIYFIVKNQICGAFEYVADSVLPKRVNPDLNTNSYGSKKNRMCKSSGLRIVNGRHKNGFSNDFTYCGPIGMSVLDYFIVPSFYFPNLNQLIVSNFTTYLDHAFVLVHVDLNLSNTMRNPEKCSDAMEDTERRVTYKWKDQFKKQCSECIRINIDNIMRLQNPINFENQNSFDKSLSNFTYNTCDEDLSNNTDGDYVYPELDEVITEMEILKAIRNLKLNKSHKVDGIIMNETSLQYASKGETIHIKCLFKIVNFWQKRETQFIFASCEGGLPVVNLTISNRMSVSDTCQTLTINYFTKEDVGTYQCFATIDNKQATHVINITLRTLTIDEANGSDIIERIEGEHVELTCLMNEAKTDAFIYWRVAEKVLESNRSNHVIHRFQTMQTDDKKLFVCSANKSGVDHLIEAKVQLNLILKPRVAVISTPSLPTVKKGHTITLSCQNKSGNNGVIDSFIWSHDGKCLPNTSKTIQFTRIKVEDAGKYKCIARNSAGEDSGDIVITVTFSANVENVSVDFESNDRPRTLQCKVSGVPDTYSYSKWLHYTYSNEIIRTLHGQSNGTLLLPYDNPDDLTYEDSGIYICNVTNNITDQEGNLWQTGRIHVIVKGKPVLPKPRKYSYTGHLNSSSSLDIFVLSSSNVTKASWFNEREYILDSTCPLSYAKTDHFGKHLNISAYNCKYDISVTKLKDFQNYTVEISNELGKSFFTIVLMQEQEPEKPTIIVLKSSANDIYVKFEHGYDGGYPQTFIIEYRKASAGPWTQITVDNSHTYYYIKDLESETEYTLQMYSFNKIGNSTIAEYNSIYTKLAKEKIRRTDRKDRNRNNESGSSKLNYIDVVFEPNQHIGGFYIHGADNRTPYADIDFSAKAEPLNSSDESDENSSCLENKCDDFVSLEDVQQWNITED</sequence>
<keyword evidence="2" id="KW-0472">Membrane</keyword>
<proteinExistence type="predicted"/>
<dbReference type="PANTHER" id="PTHR11640:SF31">
    <property type="entry name" value="IRREGULAR CHIASM C-ROUGHEST PROTEIN-RELATED"/>
    <property type="match status" value="1"/>
</dbReference>
<evidence type="ECO:0000256" key="1">
    <source>
        <dbReference type="ARBA" id="ARBA00004479"/>
    </source>
</evidence>
<dbReference type="GO" id="GO:0050839">
    <property type="term" value="F:cell adhesion molecule binding"/>
    <property type="evidence" value="ECO:0007669"/>
    <property type="project" value="TreeGrafter"/>
</dbReference>
<dbReference type="Pfam" id="PF00041">
    <property type="entry name" value="fn3"/>
    <property type="match status" value="1"/>
</dbReference>
<dbReference type="AlphaFoldDB" id="A0A8B6CPZ2"/>
<dbReference type="SMART" id="SM00408">
    <property type="entry name" value="IGc2"/>
    <property type="match status" value="4"/>
</dbReference>
<dbReference type="Proteomes" id="UP000596742">
    <property type="component" value="Unassembled WGS sequence"/>
</dbReference>
<feature type="domain" description="Ig-like" evidence="6">
    <location>
        <begin position="537"/>
        <end position="600"/>
    </location>
</feature>
<evidence type="ECO:0000259" key="6">
    <source>
        <dbReference type="PROSITE" id="PS50835"/>
    </source>
</evidence>
<evidence type="ECO:0000313" key="9">
    <source>
        <dbReference type="Proteomes" id="UP000596742"/>
    </source>
</evidence>
<dbReference type="PROSITE" id="PS50835">
    <property type="entry name" value="IG_LIKE"/>
    <property type="match status" value="3"/>
</dbReference>
<evidence type="ECO:0008006" key="10">
    <source>
        <dbReference type="Google" id="ProtNLM"/>
    </source>
</evidence>
<keyword evidence="9" id="KW-1185">Reference proteome</keyword>
<comment type="caution">
    <text evidence="8">The sequence shown here is derived from an EMBL/GenBank/DDBJ whole genome shotgun (WGS) entry which is preliminary data.</text>
</comment>
<feature type="domain" description="Ig-like" evidence="6">
    <location>
        <begin position="432"/>
        <end position="515"/>
    </location>
</feature>
<dbReference type="PROSITE" id="PS50853">
    <property type="entry name" value="FN3"/>
    <property type="match status" value="1"/>
</dbReference>
<name>A0A8B6CPZ2_MYTGA</name>
<dbReference type="InterPro" id="IPR036179">
    <property type="entry name" value="Ig-like_dom_sf"/>
</dbReference>
<dbReference type="Pfam" id="PF13895">
    <property type="entry name" value="Ig_2"/>
    <property type="match status" value="1"/>
</dbReference>
<dbReference type="InterPro" id="IPR013783">
    <property type="entry name" value="Ig-like_fold"/>
</dbReference>
<reference evidence="8" key="1">
    <citation type="submission" date="2018-11" db="EMBL/GenBank/DDBJ databases">
        <authorList>
            <person name="Alioto T."/>
            <person name="Alioto T."/>
        </authorList>
    </citation>
    <scope>NUCLEOTIDE SEQUENCE</scope>
</reference>
<dbReference type="InterPro" id="IPR036116">
    <property type="entry name" value="FN3_sf"/>
</dbReference>
<protein>
    <recommendedName>
        <fullName evidence="10">HMCN</fullName>
    </recommendedName>
</protein>
<dbReference type="GO" id="GO:0098609">
    <property type="term" value="P:cell-cell adhesion"/>
    <property type="evidence" value="ECO:0007669"/>
    <property type="project" value="TreeGrafter"/>
</dbReference>
<keyword evidence="4" id="KW-0325">Glycoprotein</keyword>
<dbReference type="InterPro" id="IPR051275">
    <property type="entry name" value="Cell_adhesion_signaling"/>
</dbReference>
<comment type="subcellular location">
    <subcellularLocation>
        <location evidence="1">Membrane</location>
        <topology evidence="1">Single-pass type I membrane protein</topology>
    </subcellularLocation>
</comment>
<dbReference type="PANTHER" id="PTHR11640">
    <property type="entry name" value="NEPHRIN"/>
    <property type="match status" value="1"/>
</dbReference>
<dbReference type="InterPro" id="IPR007110">
    <property type="entry name" value="Ig-like_dom"/>
</dbReference>
<dbReference type="SMART" id="SM00409">
    <property type="entry name" value="IG"/>
    <property type="match status" value="4"/>
</dbReference>
<dbReference type="CDD" id="cd00096">
    <property type="entry name" value="Ig"/>
    <property type="match status" value="1"/>
</dbReference>
<accession>A0A8B6CPZ2</accession>
<dbReference type="GO" id="GO:0005886">
    <property type="term" value="C:plasma membrane"/>
    <property type="evidence" value="ECO:0007669"/>
    <property type="project" value="TreeGrafter"/>
</dbReference>
<dbReference type="InterPro" id="IPR003961">
    <property type="entry name" value="FN3_dom"/>
</dbReference>
<dbReference type="InterPro" id="IPR003598">
    <property type="entry name" value="Ig_sub2"/>
</dbReference>
<dbReference type="GO" id="GO:0005911">
    <property type="term" value="C:cell-cell junction"/>
    <property type="evidence" value="ECO:0007669"/>
    <property type="project" value="TreeGrafter"/>
</dbReference>
<evidence type="ECO:0000256" key="5">
    <source>
        <dbReference type="ARBA" id="ARBA00023319"/>
    </source>
</evidence>
<organism evidence="8 9">
    <name type="scientific">Mytilus galloprovincialis</name>
    <name type="common">Mediterranean mussel</name>
    <dbReference type="NCBI Taxonomy" id="29158"/>
    <lineage>
        <taxon>Eukaryota</taxon>
        <taxon>Metazoa</taxon>
        <taxon>Spiralia</taxon>
        <taxon>Lophotrochozoa</taxon>
        <taxon>Mollusca</taxon>
        <taxon>Bivalvia</taxon>
        <taxon>Autobranchia</taxon>
        <taxon>Pteriomorphia</taxon>
        <taxon>Mytilida</taxon>
        <taxon>Mytiloidea</taxon>
        <taxon>Mytilidae</taxon>
        <taxon>Mytilinae</taxon>
        <taxon>Mytilus</taxon>
    </lineage>
</organism>
<feature type="domain" description="Ig-like" evidence="6">
    <location>
        <begin position="356"/>
        <end position="425"/>
    </location>
</feature>
<keyword evidence="5" id="KW-0393">Immunoglobulin domain</keyword>
<dbReference type="EMBL" id="UYJE01002034">
    <property type="protein sequence ID" value="VDI07333.1"/>
    <property type="molecule type" value="Genomic_DNA"/>
</dbReference>
<dbReference type="CDD" id="cd00063">
    <property type="entry name" value="FN3"/>
    <property type="match status" value="1"/>
</dbReference>
<evidence type="ECO:0000313" key="8">
    <source>
        <dbReference type="EMBL" id="VDI07333.1"/>
    </source>
</evidence>
<dbReference type="SMART" id="SM00060">
    <property type="entry name" value="FN3"/>
    <property type="match status" value="1"/>
</dbReference>
<keyword evidence="3" id="KW-1015">Disulfide bond</keyword>
<evidence type="ECO:0000256" key="2">
    <source>
        <dbReference type="ARBA" id="ARBA00023136"/>
    </source>
</evidence>
<dbReference type="Gene3D" id="2.60.40.10">
    <property type="entry name" value="Immunoglobulins"/>
    <property type="match status" value="5"/>
</dbReference>
<evidence type="ECO:0000256" key="4">
    <source>
        <dbReference type="ARBA" id="ARBA00023180"/>
    </source>
</evidence>
<gene>
    <name evidence="8" type="ORF">MGAL_10B017324</name>
</gene>
<evidence type="ECO:0000259" key="7">
    <source>
        <dbReference type="PROSITE" id="PS50853"/>
    </source>
</evidence>
<dbReference type="OrthoDB" id="6135318at2759"/>